<organism evidence="2 3">
    <name type="scientific">Daphnia pulex</name>
    <name type="common">Water flea</name>
    <dbReference type="NCBI Taxonomy" id="6669"/>
    <lineage>
        <taxon>Eukaryota</taxon>
        <taxon>Metazoa</taxon>
        <taxon>Ecdysozoa</taxon>
        <taxon>Arthropoda</taxon>
        <taxon>Crustacea</taxon>
        <taxon>Branchiopoda</taxon>
        <taxon>Diplostraca</taxon>
        <taxon>Cladocera</taxon>
        <taxon>Anomopoda</taxon>
        <taxon>Daphniidae</taxon>
        <taxon>Daphnia</taxon>
    </lineage>
</organism>
<keyword evidence="1" id="KW-0812">Transmembrane</keyword>
<proteinExistence type="predicted"/>
<evidence type="ECO:0000256" key="1">
    <source>
        <dbReference type="SAM" id="Phobius"/>
    </source>
</evidence>
<gene>
    <name evidence="2" type="ORF">DAPPUDRAFT_266378</name>
</gene>
<reference evidence="2 3" key="1">
    <citation type="journal article" date="2011" name="Science">
        <title>The ecoresponsive genome of Daphnia pulex.</title>
        <authorList>
            <person name="Colbourne J.K."/>
            <person name="Pfrender M.E."/>
            <person name="Gilbert D."/>
            <person name="Thomas W.K."/>
            <person name="Tucker A."/>
            <person name="Oakley T.H."/>
            <person name="Tokishita S."/>
            <person name="Aerts A."/>
            <person name="Arnold G.J."/>
            <person name="Basu M.K."/>
            <person name="Bauer D.J."/>
            <person name="Caceres C.E."/>
            <person name="Carmel L."/>
            <person name="Casola C."/>
            <person name="Choi J.H."/>
            <person name="Detter J.C."/>
            <person name="Dong Q."/>
            <person name="Dusheyko S."/>
            <person name="Eads B.D."/>
            <person name="Frohlich T."/>
            <person name="Geiler-Samerotte K.A."/>
            <person name="Gerlach D."/>
            <person name="Hatcher P."/>
            <person name="Jogdeo S."/>
            <person name="Krijgsveld J."/>
            <person name="Kriventseva E.V."/>
            <person name="Kultz D."/>
            <person name="Laforsch C."/>
            <person name="Lindquist E."/>
            <person name="Lopez J."/>
            <person name="Manak J.R."/>
            <person name="Muller J."/>
            <person name="Pangilinan J."/>
            <person name="Patwardhan R.P."/>
            <person name="Pitluck S."/>
            <person name="Pritham E.J."/>
            <person name="Rechtsteiner A."/>
            <person name="Rho M."/>
            <person name="Rogozin I.B."/>
            <person name="Sakarya O."/>
            <person name="Salamov A."/>
            <person name="Schaack S."/>
            <person name="Shapiro H."/>
            <person name="Shiga Y."/>
            <person name="Skalitzky C."/>
            <person name="Smith Z."/>
            <person name="Souvorov A."/>
            <person name="Sung W."/>
            <person name="Tang Z."/>
            <person name="Tsuchiya D."/>
            <person name="Tu H."/>
            <person name="Vos H."/>
            <person name="Wang M."/>
            <person name="Wolf Y.I."/>
            <person name="Yamagata H."/>
            <person name="Yamada T."/>
            <person name="Ye Y."/>
            <person name="Shaw J.R."/>
            <person name="Andrews J."/>
            <person name="Crease T.J."/>
            <person name="Tang H."/>
            <person name="Lucas S.M."/>
            <person name="Robertson H.M."/>
            <person name="Bork P."/>
            <person name="Koonin E.V."/>
            <person name="Zdobnov E.M."/>
            <person name="Grigoriev I.V."/>
            <person name="Lynch M."/>
            <person name="Boore J.L."/>
        </authorList>
    </citation>
    <scope>NUCLEOTIDE SEQUENCE [LARGE SCALE GENOMIC DNA]</scope>
</reference>
<name>E9HUY3_DAPPU</name>
<dbReference type="AlphaFoldDB" id="E9HUY3"/>
<keyword evidence="3" id="KW-1185">Reference proteome</keyword>
<dbReference type="InParanoid" id="E9HUY3"/>
<evidence type="ECO:0000313" key="3">
    <source>
        <dbReference type="Proteomes" id="UP000000305"/>
    </source>
</evidence>
<dbReference type="EMBL" id="GL732828">
    <property type="protein sequence ID" value="EFX64448.1"/>
    <property type="molecule type" value="Genomic_DNA"/>
</dbReference>
<feature type="transmembrane region" description="Helical" evidence="1">
    <location>
        <begin position="12"/>
        <end position="32"/>
    </location>
</feature>
<dbReference type="HOGENOM" id="CLU_1043019_0_0_1"/>
<sequence>MREVRGSIPNSIFLMVYWLAFTATMLEVRGSIPKLKCLSGFEPEYSRMKLECLSGFEPEYSRMYWITCPATKRYIRGSIPGVKALEKSFDGRNVFKVQKTEDTFTATRARGGGAPEGAPPAPREFVVKEFEGIFRVKHKNTLGHEWMYDKSYDSGLTGKCVIEFDGRNVFKVQKTEDTFTATRARGGGAPEGAPPRPRELVVKEFEGIFRVKHKDISTVTRARGGGAPEGAPPRPREFAVDVSEGMCQVQHNQSLKNASPKRGGGIC</sequence>
<evidence type="ECO:0000313" key="2">
    <source>
        <dbReference type="EMBL" id="EFX64448.1"/>
    </source>
</evidence>
<protein>
    <submittedName>
        <fullName evidence="2">Uncharacterized protein</fullName>
    </submittedName>
</protein>
<accession>E9HUY3</accession>
<keyword evidence="1" id="KW-1133">Transmembrane helix</keyword>
<dbReference type="KEGG" id="dpx:DAPPUDRAFT_266378"/>
<keyword evidence="1" id="KW-0472">Membrane</keyword>
<dbReference type="Proteomes" id="UP000000305">
    <property type="component" value="Unassembled WGS sequence"/>
</dbReference>